<dbReference type="InterPro" id="IPR032710">
    <property type="entry name" value="NTF2-like_dom_sf"/>
</dbReference>
<dbReference type="EMBL" id="CADEPM010000005">
    <property type="protein sequence ID" value="CAB3406490.1"/>
    <property type="molecule type" value="Genomic_DNA"/>
</dbReference>
<protein>
    <recommendedName>
        <fullName evidence="1">DUF4440 domain-containing protein</fullName>
    </recommendedName>
</protein>
<sequence length="123" mass="13466">MSVSEFQKIIDDMQSLKKAMNTGELIKKYAATGSTFLAPLHEPLSGADLAKFYGGDKAKFFASADVNEKVDEATQLGDVAIVRSTLIVKAKDGDKHGWTLTVWVKEGGQWKVRNSCITFKAPK</sequence>
<feature type="domain" description="DUF4440" evidence="1">
    <location>
        <begin position="24"/>
        <end position="112"/>
    </location>
</feature>
<evidence type="ECO:0000313" key="3">
    <source>
        <dbReference type="Proteomes" id="UP000494206"/>
    </source>
</evidence>
<dbReference type="AlphaFoldDB" id="A0A8S1F6Q2"/>
<reference evidence="2 3" key="1">
    <citation type="submission" date="2020-04" db="EMBL/GenBank/DDBJ databases">
        <authorList>
            <person name="Laetsch R D."/>
            <person name="Stevens L."/>
            <person name="Kumar S."/>
            <person name="Blaxter L. M."/>
        </authorList>
    </citation>
    <scope>NUCLEOTIDE SEQUENCE [LARGE SCALE GENOMIC DNA]</scope>
</reference>
<accession>A0A8S1F6Q2</accession>
<evidence type="ECO:0000259" key="1">
    <source>
        <dbReference type="Pfam" id="PF14534"/>
    </source>
</evidence>
<evidence type="ECO:0000313" key="2">
    <source>
        <dbReference type="EMBL" id="CAB3406490.1"/>
    </source>
</evidence>
<dbReference type="Proteomes" id="UP000494206">
    <property type="component" value="Unassembled WGS sequence"/>
</dbReference>
<dbReference type="Gene3D" id="3.10.450.50">
    <property type="match status" value="1"/>
</dbReference>
<dbReference type="Pfam" id="PF14534">
    <property type="entry name" value="DUF4440"/>
    <property type="match status" value="1"/>
</dbReference>
<proteinExistence type="predicted"/>
<gene>
    <name evidence="2" type="ORF">CBOVIS_LOCUS8562</name>
</gene>
<name>A0A8S1F6Q2_9PELO</name>
<keyword evidence="3" id="KW-1185">Reference proteome</keyword>
<dbReference type="InterPro" id="IPR027843">
    <property type="entry name" value="DUF4440"/>
</dbReference>
<comment type="caution">
    <text evidence="2">The sequence shown here is derived from an EMBL/GenBank/DDBJ whole genome shotgun (WGS) entry which is preliminary data.</text>
</comment>
<organism evidence="2 3">
    <name type="scientific">Caenorhabditis bovis</name>
    <dbReference type="NCBI Taxonomy" id="2654633"/>
    <lineage>
        <taxon>Eukaryota</taxon>
        <taxon>Metazoa</taxon>
        <taxon>Ecdysozoa</taxon>
        <taxon>Nematoda</taxon>
        <taxon>Chromadorea</taxon>
        <taxon>Rhabditida</taxon>
        <taxon>Rhabditina</taxon>
        <taxon>Rhabditomorpha</taxon>
        <taxon>Rhabditoidea</taxon>
        <taxon>Rhabditidae</taxon>
        <taxon>Peloderinae</taxon>
        <taxon>Caenorhabditis</taxon>
    </lineage>
</organism>
<dbReference type="SUPFAM" id="SSF54427">
    <property type="entry name" value="NTF2-like"/>
    <property type="match status" value="1"/>
</dbReference>